<sequence length="74" mass="8333">MNNGFNTTENNVSIVIYFNDAKTALFQRVTNFKVEEDSYGKTMVIFDYLGQSTQTARHAVFNLGNIAGYARSID</sequence>
<dbReference type="RefSeq" id="WP_010828970.1">
    <property type="nucleotide sequence ID" value="NZ_KB944862.1"/>
</dbReference>
<protein>
    <submittedName>
        <fullName evidence="1">Uncharacterized protein</fullName>
    </submittedName>
</protein>
<gene>
    <name evidence="1" type="ORF">WOU_02372</name>
</gene>
<proteinExistence type="predicted"/>
<accession>R3I005</accession>
<reference evidence="1 2" key="1">
    <citation type="submission" date="2013-02" db="EMBL/GenBank/DDBJ databases">
        <title>The Genome Sequence of Enterococcus faecalis ATCC_6055.</title>
        <authorList>
            <consortium name="The Broad Institute Genome Sequencing Platform"/>
            <consortium name="The Broad Institute Genome Sequencing Center for Infectious Disease"/>
            <person name="Earl A.M."/>
            <person name="Gilmore M.S."/>
            <person name="Lebreton F."/>
            <person name="Walker B."/>
            <person name="Young S.K."/>
            <person name="Zeng Q."/>
            <person name="Gargeya S."/>
            <person name="Fitzgerald M."/>
            <person name="Haas B."/>
            <person name="Abouelleil A."/>
            <person name="Alvarado L."/>
            <person name="Arachchi H.M."/>
            <person name="Berlin A.M."/>
            <person name="Chapman S.B."/>
            <person name="Dewar J."/>
            <person name="Goldberg J."/>
            <person name="Griggs A."/>
            <person name="Gujja S."/>
            <person name="Hansen M."/>
            <person name="Howarth C."/>
            <person name="Imamovic A."/>
            <person name="Larimer J."/>
            <person name="McCowan C."/>
            <person name="Murphy C."/>
            <person name="Neiman D."/>
            <person name="Pearson M."/>
            <person name="Priest M."/>
            <person name="Roberts A."/>
            <person name="Saif S."/>
            <person name="Shea T."/>
            <person name="Sisk P."/>
            <person name="Sykes S."/>
            <person name="Wortman J."/>
            <person name="Nusbaum C."/>
            <person name="Birren B."/>
        </authorList>
    </citation>
    <scope>NUCLEOTIDE SEQUENCE [LARGE SCALE GENOMIC DNA]</scope>
    <source>
        <strain evidence="1 2">ATCC 6055</strain>
    </source>
</reference>
<organism evidence="1 2">
    <name type="scientific">Enterococcus faecalis ATCC 6055</name>
    <dbReference type="NCBI Taxonomy" id="1169311"/>
    <lineage>
        <taxon>Bacteria</taxon>
        <taxon>Bacillati</taxon>
        <taxon>Bacillota</taxon>
        <taxon>Bacilli</taxon>
        <taxon>Lactobacillales</taxon>
        <taxon>Enterococcaceae</taxon>
        <taxon>Enterococcus</taxon>
    </lineage>
</organism>
<name>R3I005_ENTFL</name>
<comment type="caution">
    <text evidence="1">The sequence shown here is derived from an EMBL/GenBank/DDBJ whole genome shotgun (WGS) entry which is preliminary data.</text>
</comment>
<dbReference type="EMBL" id="ASDZ01000028">
    <property type="protein sequence ID" value="EOK11237.1"/>
    <property type="molecule type" value="Genomic_DNA"/>
</dbReference>
<dbReference type="HOGENOM" id="CLU_200364_0_0_9"/>
<evidence type="ECO:0000313" key="1">
    <source>
        <dbReference type="EMBL" id="EOK11237.1"/>
    </source>
</evidence>
<dbReference type="Proteomes" id="UP000013638">
    <property type="component" value="Unassembled WGS sequence"/>
</dbReference>
<dbReference type="PATRIC" id="fig|1169311.3.peg.2343"/>
<dbReference type="AlphaFoldDB" id="R3I005"/>
<evidence type="ECO:0000313" key="2">
    <source>
        <dbReference type="Proteomes" id="UP000013638"/>
    </source>
</evidence>